<organism evidence="2 3">
    <name type="scientific">Albula glossodonta</name>
    <name type="common">roundjaw bonefish</name>
    <dbReference type="NCBI Taxonomy" id="121402"/>
    <lineage>
        <taxon>Eukaryota</taxon>
        <taxon>Metazoa</taxon>
        <taxon>Chordata</taxon>
        <taxon>Craniata</taxon>
        <taxon>Vertebrata</taxon>
        <taxon>Euteleostomi</taxon>
        <taxon>Actinopterygii</taxon>
        <taxon>Neopterygii</taxon>
        <taxon>Teleostei</taxon>
        <taxon>Albuliformes</taxon>
        <taxon>Albulidae</taxon>
        <taxon>Albula</taxon>
    </lineage>
</organism>
<comment type="caution">
    <text evidence="2">The sequence shown here is derived from an EMBL/GenBank/DDBJ whole genome shotgun (WGS) entry which is preliminary data.</text>
</comment>
<dbReference type="AlphaFoldDB" id="A0A8T2NWX9"/>
<protein>
    <submittedName>
        <fullName evidence="2">Uncharacterized protein</fullName>
    </submittedName>
</protein>
<accession>A0A8T2NWX9</accession>
<evidence type="ECO:0000313" key="2">
    <source>
        <dbReference type="EMBL" id="KAG9343800.1"/>
    </source>
</evidence>
<evidence type="ECO:0000313" key="3">
    <source>
        <dbReference type="Proteomes" id="UP000824540"/>
    </source>
</evidence>
<dbReference type="EMBL" id="JAFBMS010000022">
    <property type="protein sequence ID" value="KAG9343800.1"/>
    <property type="molecule type" value="Genomic_DNA"/>
</dbReference>
<feature type="transmembrane region" description="Helical" evidence="1">
    <location>
        <begin position="24"/>
        <end position="47"/>
    </location>
</feature>
<keyword evidence="1" id="KW-0812">Transmembrane</keyword>
<keyword evidence="1" id="KW-0472">Membrane</keyword>
<keyword evidence="3" id="KW-1185">Reference proteome</keyword>
<keyword evidence="1" id="KW-1133">Transmembrane helix</keyword>
<proteinExistence type="predicted"/>
<sequence>MRSGGEPKGVEAEMDWPQRVVSGMWQLLVGALVALVAVAVVCLIQFYSTRKAIFSLESVRPPGPLVTDRKQRDKVLKQGK</sequence>
<reference evidence="2" key="1">
    <citation type="thesis" date="2021" institute="BYU ScholarsArchive" country="Provo, UT, USA">
        <title>Applications of and Algorithms for Genome Assembly and Genomic Analyses with an Emphasis on Marine Teleosts.</title>
        <authorList>
            <person name="Pickett B.D."/>
        </authorList>
    </citation>
    <scope>NUCLEOTIDE SEQUENCE</scope>
    <source>
        <strain evidence="2">HI-2016</strain>
    </source>
</reference>
<name>A0A8T2NWX9_9TELE</name>
<evidence type="ECO:0000256" key="1">
    <source>
        <dbReference type="SAM" id="Phobius"/>
    </source>
</evidence>
<dbReference type="Proteomes" id="UP000824540">
    <property type="component" value="Unassembled WGS sequence"/>
</dbReference>
<gene>
    <name evidence="2" type="ORF">JZ751_013181</name>
</gene>